<feature type="domain" description="Cupin type-2" evidence="3">
    <location>
        <begin position="209"/>
        <end position="275"/>
    </location>
</feature>
<dbReference type="PANTHER" id="PTHR35848:SF6">
    <property type="entry name" value="CUPIN TYPE-2 DOMAIN-CONTAINING PROTEIN"/>
    <property type="match status" value="1"/>
</dbReference>
<accession>A0A2A4B654</accession>
<dbReference type="SUPFAM" id="SSF51182">
    <property type="entry name" value="RmlC-like cupins"/>
    <property type="match status" value="1"/>
</dbReference>
<dbReference type="Proteomes" id="UP000218366">
    <property type="component" value="Unassembled WGS sequence"/>
</dbReference>
<dbReference type="PANTHER" id="PTHR35848">
    <property type="entry name" value="OXALATE-BINDING PROTEIN"/>
    <property type="match status" value="1"/>
</dbReference>
<evidence type="ECO:0000259" key="3">
    <source>
        <dbReference type="Pfam" id="PF07883"/>
    </source>
</evidence>
<dbReference type="InterPro" id="IPR011051">
    <property type="entry name" value="RmlC_Cupin_sf"/>
</dbReference>
<dbReference type="InterPro" id="IPR051610">
    <property type="entry name" value="GPI/OXD"/>
</dbReference>
<comment type="caution">
    <text evidence="4">The sequence shown here is derived from an EMBL/GenBank/DDBJ whole genome shotgun (WGS) entry which is preliminary data.</text>
</comment>
<dbReference type="EMBL" id="NWMW01000001">
    <property type="protein sequence ID" value="PCD03425.1"/>
    <property type="molecule type" value="Genomic_DNA"/>
</dbReference>
<dbReference type="Gene3D" id="2.60.120.10">
    <property type="entry name" value="Jelly Rolls"/>
    <property type="match status" value="2"/>
</dbReference>
<evidence type="ECO:0000313" key="5">
    <source>
        <dbReference type="Proteomes" id="UP000218366"/>
    </source>
</evidence>
<keyword evidence="5" id="KW-1185">Reference proteome</keyword>
<feature type="domain" description="Cupin type-2" evidence="3">
    <location>
        <begin position="74"/>
        <end position="140"/>
    </location>
</feature>
<keyword evidence="4" id="KW-0413">Isomerase</keyword>
<dbReference type="AlphaFoldDB" id="A0A2A4B654"/>
<evidence type="ECO:0000256" key="2">
    <source>
        <dbReference type="SAM" id="SignalP"/>
    </source>
</evidence>
<dbReference type="GO" id="GO:0016853">
    <property type="term" value="F:isomerase activity"/>
    <property type="evidence" value="ECO:0007669"/>
    <property type="project" value="UniProtKB-KW"/>
</dbReference>
<feature type="chain" id="PRO_5013105064" evidence="2">
    <location>
        <begin position="25"/>
        <end position="295"/>
    </location>
</feature>
<dbReference type="Pfam" id="PF07883">
    <property type="entry name" value="Cupin_2"/>
    <property type="match status" value="2"/>
</dbReference>
<dbReference type="InterPro" id="IPR013096">
    <property type="entry name" value="Cupin_2"/>
</dbReference>
<name>A0A2A4B654_9SPHN</name>
<proteinExistence type="predicted"/>
<dbReference type="GO" id="GO:0046872">
    <property type="term" value="F:metal ion binding"/>
    <property type="evidence" value="ECO:0007669"/>
    <property type="project" value="UniProtKB-KW"/>
</dbReference>
<keyword evidence="2" id="KW-0732">Signal</keyword>
<gene>
    <name evidence="4" type="ORF">COC42_03280</name>
</gene>
<reference evidence="4 5" key="1">
    <citation type="submission" date="2017-09" db="EMBL/GenBank/DDBJ databases">
        <title>Sphingomonas spermidinifaciens 9NM-10, whole genome shotgun sequence.</title>
        <authorList>
            <person name="Feng G."/>
            <person name="Zhu H."/>
        </authorList>
    </citation>
    <scope>NUCLEOTIDE SEQUENCE [LARGE SCALE GENOMIC DNA]</scope>
    <source>
        <strain evidence="4 5">9NM-10</strain>
    </source>
</reference>
<keyword evidence="1" id="KW-0479">Metal-binding</keyword>
<sequence length="295" mass="31384">MERGAAMIRLAMGAALLMALPASAQTLEARIGRYDPAKARELSAVHGGAGTMRFAGLLGPEALSTNLIFVHRGVIAPKSSIGQHFHNQCEEMFVILDGEAQFTIDGRTSTIKGPAAVPDRMGHSHAIYNPTDKPLQWLNINVGVTKSYDNFDLGDTREGAALDRVPQFVSMRFDRALLKPVEGSTGVLGRRALGPEIFSTTWTYVDHLLLQPGARSAPAAAPGMSEMLYVMSGAGEIEVAGERAAIREGDAIPVEVGQARAIRQTGDAPLELMVVGVARDQAAKAAFAAAARARR</sequence>
<evidence type="ECO:0000256" key="1">
    <source>
        <dbReference type="ARBA" id="ARBA00022723"/>
    </source>
</evidence>
<protein>
    <submittedName>
        <fullName evidence="4">Mannose-6-phosphate isomerase</fullName>
    </submittedName>
</protein>
<organism evidence="4 5">
    <name type="scientific">Sphingomonas spermidinifaciens</name>
    <dbReference type="NCBI Taxonomy" id="1141889"/>
    <lineage>
        <taxon>Bacteria</taxon>
        <taxon>Pseudomonadati</taxon>
        <taxon>Pseudomonadota</taxon>
        <taxon>Alphaproteobacteria</taxon>
        <taxon>Sphingomonadales</taxon>
        <taxon>Sphingomonadaceae</taxon>
        <taxon>Sphingomonas</taxon>
    </lineage>
</organism>
<dbReference type="InterPro" id="IPR014710">
    <property type="entry name" value="RmlC-like_jellyroll"/>
</dbReference>
<feature type="signal peptide" evidence="2">
    <location>
        <begin position="1"/>
        <end position="24"/>
    </location>
</feature>
<evidence type="ECO:0000313" key="4">
    <source>
        <dbReference type="EMBL" id="PCD03425.1"/>
    </source>
</evidence>
<dbReference type="OrthoDB" id="109511at2"/>